<dbReference type="Proteomes" id="UP000609874">
    <property type="component" value="Unassembled WGS sequence"/>
</dbReference>
<evidence type="ECO:0000313" key="3">
    <source>
        <dbReference type="Proteomes" id="UP000609874"/>
    </source>
</evidence>
<reference evidence="2 3" key="1">
    <citation type="submission" date="2020-08" db="EMBL/GenBank/DDBJ databases">
        <title>A Genomic Blueprint of the Chicken Gut Microbiome.</title>
        <authorList>
            <person name="Gilroy R."/>
            <person name="Ravi A."/>
            <person name="Getino M."/>
            <person name="Pursley I."/>
            <person name="Horton D.L."/>
            <person name="Alikhan N.-F."/>
            <person name="Baker D."/>
            <person name="Gharbi K."/>
            <person name="Hall N."/>
            <person name="Watson M."/>
            <person name="Adriaenssens E.M."/>
            <person name="Foster-Nyarko E."/>
            <person name="Jarju S."/>
            <person name="Secka A."/>
            <person name="Antonio M."/>
            <person name="Oren A."/>
            <person name="Chaudhuri R."/>
            <person name="La Ragione R.M."/>
            <person name="Hildebrand F."/>
            <person name="Pallen M.J."/>
        </authorList>
    </citation>
    <scope>NUCLEOTIDE SEQUENCE [LARGE SCALE GENOMIC DNA]</scope>
    <source>
        <strain evidence="2 3">Sa2CUA1</strain>
    </source>
</reference>
<dbReference type="NCBIfam" id="TIGR03083">
    <property type="entry name" value="maleylpyruvate isomerase family mycothiol-dependent enzyme"/>
    <property type="match status" value="1"/>
</dbReference>
<dbReference type="Pfam" id="PF11716">
    <property type="entry name" value="MDMPI_N"/>
    <property type="match status" value="1"/>
</dbReference>
<evidence type="ECO:0000313" key="2">
    <source>
        <dbReference type="EMBL" id="MBD7995834.1"/>
    </source>
</evidence>
<dbReference type="EMBL" id="JACSQD010000004">
    <property type="protein sequence ID" value="MBD7995834.1"/>
    <property type="molecule type" value="Genomic_DNA"/>
</dbReference>
<proteinExistence type="predicted"/>
<dbReference type="RefSeq" id="WP_191808112.1">
    <property type="nucleotide sequence ID" value="NZ_JACSQD010000004.1"/>
</dbReference>
<dbReference type="SUPFAM" id="SSF109854">
    <property type="entry name" value="DinB/YfiT-like putative metalloenzymes"/>
    <property type="match status" value="1"/>
</dbReference>
<accession>A0ABR8UTH9</accession>
<dbReference type="InterPro" id="IPR017517">
    <property type="entry name" value="Maleyloyr_isom"/>
</dbReference>
<keyword evidence="3" id="KW-1185">Reference proteome</keyword>
<dbReference type="GO" id="GO:0016853">
    <property type="term" value="F:isomerase activity"/>
    <property type="evidence" value="ECO:0007669"/>
    <property type="project" value="UniProtKB-KW"/>
</dbReference>
<keyword evidence="2" id="KW-0413">Isomerase</keyword>
<gene>
    <name evidence="2" type="ORF">H9639_11045</name>
</gene>
<dbReference type="InterPro" id="IPR034660">
    <property type="entry name" value="DinB/YfiT-like"/>
</dbReference>
<dbReference type="InterPro" id="IPR024344">
    <property type="entry name" value="MDMPI_metal-binding"/>
</dbReference>
<evidence type="ECO:0000259" key="1">
    <source>
        <dbReference type="Pfam" id="PF11716"/>
    </source>
</evidence>
<feature type="domain" description="Mycothiol-dependent maleylpyruvate isomerase metal-binding" evidence="1">
    <location>
        <begin position="16"/>
        <end position="97"/>
    </location>
</feature>
<comment type="caution">
    <text evidence="2">The sequence shown here is derived from an EMBL/GenBank/DDBJ whole genome shotgun (WGS) entry which is preliminary data.</text>
</comment>
<organism evidence="2 3">
    <name type="scientific">Arthrobacter gallicola</name>
    <dbReference type="NCBI Taxonomy" id="2762225"/>
    <lineage>
        <taxon>Bacteria</taxon>
        <taxon>Bacillati</taxon>
        <taxon>Actinomycetota</taxon>
        <taxon>Actinomycetes</taxon>
        <taxon>Micrococcales</taxon>
        <taxon>Micrococcaceae</taxon>
        <taxon>Arthrobacter</taxon>
    </lineage>
</organism>
<dbReference type="Gene3D" id="1.20.120.450">
    <property type="entry name" value="dinb family like domain"/>
    <property type="match status" value="1"/>
</dbReference>
<name>A0ABR8UTH9_9MICC</name>
<protein>
    <submittedName>
        <fullName evidence="2">Maleylpyruvate isomerase family mycothiol-dependent enzyme</fullName>
    </submittedName>
</protein>
<sequence length="224" mass="24436">MGRDTTNDQLWHWIHSERRRLLSLLESLSAAQWSAASLCAGWSVTEVAAHVASSAGSRPIDVVRAMMRGHGNFNRAIYLEGRRLGARGPAAVLAELRRFDGSLSHPLFTTRWDPLVDVLVHGQDIALPLGLDLPMPPQAAAAAAGHVWSTPFPFRARHRLRGLRLAATDADWSAGSGAAVHGPISALLLLMTGRTAQLAQLEGEGAADLFRRQQPSRQQHWRKS</sequence>